<sequence>MGNILEGGNRIGVLVSIVQYGLQMPSAEHANPWDIISPLSLRVFMLYYIVSTVSRVAFIHAIHSLHRGVITLFWISAFHLRLLPRHDAGALAFVPREDVLGLGDFGEEEVLAGLPSPLNVSCITFEYEDQSRAKVATTRSLVDLIPPGYLSCASLELQVAESKLNGLLRCGNFRTGFWPISPLEKVLGFASKGLPLVPEDFLTLEELLAVKIVAKQSEDVKDLHAGHISKVELACGAPLSRASPLDGSSGVDRPATGVKTRARIKKLIHVGPEAPLSTLPFVPTTWSNHQTVVAFLSPPPTNMGDVLTKIGYLGLCVRSLVDLQPWLVLGGSWGVLVDNSLWVNVVYPRVGFLGHLGGFFAHFPLNMMSRYSIQGTYLCLGGSISCLVLVHVELNSRIDEGLRSCYVHDAMCWRTGKRFSRHVHWLQNLQEHLNGTKVPIPTLF</sequence>
<protein>
    <submittedName>
        <fullName evidence="1">Uncharacterized protein</fullName>
    </submittedName>
</protein>
<gene>
    <name evidence="1" type="ORF">G2W53_018501</name>
</gene>
<evidence type="ECO:0000313" key="1">
    <source>
        <dbReference type="EMBL" id="KAF7827337.1"/>
    </source>
</evidence>
<dbReference type="Proteomes" id="UP000634136">
    <property type="component" value="Unassembled WGS sequence"/>
</dbReference>
<dbReference type="AlphaFoldDB" id="A0A834TTU8"/>
<name>A0A834TTU8_9FABA</name>
<dbReference type="EMBL" id="JAAIUW010000006">
    <property type="protein sequence ID" value="KAF7827337.1"/>
    <property type="molecule type" value="Genomic_DNA"/>
</dbReference>
<reference evidence="1" key="1">
    <citation type="submission" date="2020-09" db="EMBL/GenBank/DDBJ databases">
        <title>Genome-Enabled Discovery of Anthraquinone Biosynthesis in Senna tora.</title>
        <authorList>
            <person name="Kang S.-H."/>
            <person name="Pandey R.P."/>
            <person name="Lee C.-M."/>
            <person name="Sim J.-S."/>
            <person name="Jeong J.-T."/>
            <person name="Choi B.-S."/>
            <person name="Jung M."/>
            <person name="Ginzburg D."/>
            <person name="Zhao K."/>
            <person name="Won S.Y."/>
            <person name="Oh T.-J."/>
            <person name="Yu Y."/>
            <person name="Kim N.-H."/>
            <person name="Lee O.R."/>
            <person name="Lee T.-H."/>
            <person name="Bashyal P."/>
            <person name="Kim T.-S."/>
            <person name="Lee W.-H."/>
            <person name="Kawkins C."/>
            <person name="Kim C.-K."/>
            <person name="Kim J.S."/>
            <person name="Ahn B.O."/>
            <person name="Rhee S.Y."/>
            <person name="Sohng J.K."/>
        </authorList>
    </citation>
    <scope>NUCLEOTIDE SEQUENCE</scope>
    <source>
        <tissue evidence="1">Leaf</tissue>
    </source>
</reference>
<accession>A0A834TTU8</accession>
<comment type="caution">
    <text evidence="1">The sequence shown here is derived from an EMBL/GenBank/DDBJ whole genome shotgun (WGS) entry which is preliminary data.</text>
</comment>
<keyword evidence="2" id="KW-1185">Reference proteome</keyword>
<proteinExistence type="predicted"/>
<organism evidence="1 2">
    <name type="scientific">Senna tora</name>
    <dbReference type="NCBI Taxonomy" id="362788"/>
    <lineage>
        <taxon>Eukaryota</taxon>
        <taxon>Viridiplantae</taxon>
        <taxon>Streptophyta</taxon>
        <taxon>Embryophyta</taxon>
        <taxon>Tracheophyta</taxon>
        <taxon>Spermatophyta</taxon>
        <taxon>Magnoliopsida</taxon>
        <taxon>eudicotyledons</taxon>
        <taxon>Gunneridae</taxon>
        <taxon>Pentapetalae</taxon>
        <taxon>rosids</taxon>
        <taxon>fabids</taxon>
        <taxon>Fabales</taxon>
        <taxon>Fabaceae</taxon>
        <taxon>Caesalpinioideae</taxon>
        <taxon>Cassia clade</taxon>
        <taxon>Senna</taxon>
    </lineage>
</organism>
<evidence type="ECO:0000313" key="2">
    <source>
        <dbReference type="Proteomes" id="UP000634136"/>
    </source>
</evidence>